<feature type="region of interest" description="Disordered" evidence="1">
    <location>
        <begin position="1"/>
        <end position="49"/>
    </location>
</feature>
<protein>
    <submittedName>
        <fullName evidence="2">Uncharacterized protein</fullName>
    </submittedName>
</protein>
<gene>
    <name evidence="2" type="ORF">VSDG_01237</name>
</gene>
<feature type="compositionally biased region" description="Low complexity" evidence="1">
    <location>
        <begin position="14"/>
        <end position="42"/>
    </location>
</feature>
<dbReference type="OrthoDB" id="5231003at2759"/>
<reference evidence="2 3" key="1">
    <citation type="submission" date="2015-09" db="EMBL/GenBank/DDBJ databases">
        <title>Host preference determinants of Valsa canker pathogens revealed by comparative genomics.</title>
        <authorList>
            <person name="Yin Z."/>
            <person name="Huang L."/>
        </authorList>
    </citation>
    <scope>NUCLEOTIDE SEQUENCE [LARGE SCALE GENOMIC DNA]</scope>
    <source>
        <strain evidence="2 3">YSFL</strain>
    </source>
</reference>
<proteinExistence type="predicted"/>
<keyword evidence="3" id="KW-1185">Reference proteome</keyword>
<dbReference type="Proteomes" id="UP000284375">
    <property type="component" value="Unassembled WGS sequence"/>
</dbReference>
<evidence type="ECO:0000313" key="3">
    <source>
        <dbReference type="Proteomes" id="UP000284375"/>
    </source>
</evidence>
<comment type="caution">
    <text evidence="2">The sequence shown here is derived from an EMBL/GenBank/DDBJ whole genome shotgun (WGS) entry which is preliminary data.</text>
</comment>
<dbReference type="AlphaFoldDB" id="A0A423WJK9"/>
<name>A0A423WJK9_CYTCH</name>
<evidence type="ECO:0000256" key="1">
    <source>
        <dbReference type="SAM" id="MobiDB-lite"/>
    </source>
</evidence>
<dbReference type="EMBL" id="LJZO01000003">
    <property type="protein sequence ID" value="ROW03571.1"/>
    <property type="molecule type" value="Genomic_DNA"/>
</dbReference>
<organism evidence="2 3">
    <name type="scientific">Cytospora chrysosperma</name>
    <name type="common">Cytospora canker fungus</name>
    <name type="synonym">Sphaeria chrysosperma</name>
    <dbReference type="NCBI Taxonomy" id="252740"/>
    <lineage>
        <taxon>Eukaryota</taxon>
        <taxon>Fungi</taxon>
        <taxon>Dikarya</taxon>
        <taxon>Ascomycota</taxon>
        <taxon>Pezizomycotina</taxon>
        <taxon>Sordariomycetes</taxon>
        <taxon>Sordariomycetidae</taxon>
        <taxon>Diaporthales</taxon>
        <taxon>Cytosporaceae</taxon>
        <taxon>Cytospora</taxon>
    </lineage>
</organism>
<accession>A0A423WJK9</accession>
<sequence length="154" mass="17256">MAKEQDNDAQPIYGSTVAGAAGSTSSSTAEIESPGLVSSVQLPPSPPLWNTREGRIAGYRRMIEHEHEPEQRANLEALIKYYEDGGKVPEGKEEVWAFDGQASFGIRFYTRCDQMPDGWLYKHKWCDSSKWCQINSVPKPDDYMISDAQGRVLL</sequence>
<evidence type="ECO:0000313" key="2">
    <source>
        <dbReference type="EMBL" id="ROW03571.1"/>
    </source>
</evidence>